<dbReference type="Gene3D" id="3.40.33.10">
    <property type="entry name" value="CAP"/>
    <property type="match status" value="1"/>
</dbReference>
<keyword evidence="2" id="KW-0964">Secreted</keyword>
<keyword evidence="3" id="KW-0732">Signal</keyword>
<feature type="domain" description="SCP" evidence="4">
    <location>
        <begin position="59"/>
        <end position="216"/>
    </location>
</feature>
<dbReference type="AlphaFoldDB" id="A0A6P4FI74"/>
<feature type="signal peptide" evidence="3">
    <location>
        <begin position="1"/>
        <end position="20"/>
    </location>
</feature>
<dbReference type="GO" id="GO:0005576">
    <property type="term" value="C:extracellular region"/>
    <property type="evidence" value="ECO:0007669"/>
    <property type="project" value="UniProtKB-SubCell"/>
</dbReference>
<dbReference type="InterPro" id="IPR035940">
    <property type="entry name" value="CAP_sf"/>
</dbReference>
<dbReference type="InterPro" id="IPR014044">
    <property type="entry name" value="CAP_dom"/>
</dbReference>
<dbReference type="SMART" id="SM00198">
    <property type="entry name" value="SCP"/>
    <property type="match status" value="1"/>
</dbReference>
<evidence type="ECO:0000256" key="2">
    <source>
        <dbReference type="ARBA" id="ARBA00022525"/>
    </source>
</evidence>
<protein>
    <submittedName>
        <fullName evidence="5">LOW QUALITY PROTEIN: uncharacterized protein LOC108050146</fullName>
    </submittedName>
</protein>
<dbReference type="Pfam" id="PF00188">
    <property type="entry name" value="CAP"/>
    <property type="match status" value="1"/>
</dbReference>
<evidence type="ECO:0000256" key="1">
    <source>
        <dbReference type="ARBA" id="ARBA00004613"/>
    </source>
</evidence>
<dbReference type="OrthoDB" id="7882501at2759"/>
<accession>A0A6P4FI74</accession>
<dbReference type="CDD" id="cd05380">
    <property type="entry name" value="CAP_euk"/>
    <property type="match status" value="1"/>
</dbReference>
<name>A0A6P4FI74_DRORH</name>
<dbReference type="RefSeq" id="XP_016987148.1">
    <property type="nucleotide sequence ID" value="XM_017131659.1"/>
</dbReference>
<proteinExistence type="predicted"/>
<reference evidence="5" key="1">
    <citation type="submission" date="2025-08" db="UniProtKB">
        <authorList>
            <consortium name="RefSeq"/>
        </authorList>
    </citation>
    <scope>IDENTIFICATION</scope>
</reference>
<evidence type="ECO:0000259" key="4">
    <source>
        <dbReference type="SMART" id="SM00198"/>
    </source>
</evidence>
<organism evidence="5">
    <name type="scientific">Drosophila rhopaloa</name>
    <name type="common">Fruit fly</name>
    <dbReference type="NCBI Taxonomy" id="1041015"/>
    <lineage>
        <taxon>Eukaryota</taxon>
        <taxon>Metazoa</taxon>
        <taxon>Ecdysozoa</taxon>
        <taxon>Arthropoda</taxon>
        <taxon>Hexapoda</taxon>
        <taxon>Insecta</taxon>
        <taxon>Pterygota</taxon>
        <taxon>Neoptera</taxon>
        <taxon>Endopterygota</taxon>
        <taxon>Diptera</taxon>
        <taxon>Brachycera</taxon>
        <taxon>Muscomorpha</taxon>
        <taxon>Ephydroidea</taxon>
        <taxon>Drosophilidae</taxon>
        <taxon>Drosophila</taxon>
        <taxon>Sophophora</taxon>
    </lineage>
</organism>
<sequence>MELKWLILVALLTFIPFGWGYYIDYCQMRYCGKNNLACNNPSKYSIMCPPSARTLSMSMYRNALLNAFNEFRNYTAIGQQKYLKAAAARMSRLSYSNDLEDLARLAAITCSTHKFCLSSPEFYYVGTNLGSTFYLGNLNDYEDLELMLRTIQNWTKYVENINMKMVLYMPNTLEKSGTAKALLLLADRNTHVGCSAMRFTLNSVHYFTFVCAFSTDLFVERPVYRMSMRPGSACKRLDPTYLALCAAGENYENEKPVANAVVFQLPLDISKGRQTYVPAK</sequence>
<dbReference type="SUPFAM" id="SSF55797">
    <property type="entry name" value="PR-1-like"/>
    <property type="match status" value="1"/>
</dbReference>
<gene>
    <name evidence="5" type="primary">LOC108050146</name>
</gene>
<evidence type="ECO:0000256" key="3">
    <source>
        <dbReference type="SAM" id="SignalP"/>
    </source>
</evidence>
<comment type="subcellular location">
    <subcellularLocation>
        <location evidence="1">Secreted</location>
    </subcellularLocation>
</comment>
<evidence type="ECO:0000313" key="5">
    <source>
        <dbReference type="RefSeq" id="XP_016987148.1"/>
    </source>
</evidence>
<feature type="chain" id="PRO_5028414748" evidence="3">
    <location>
        <begin position="21"/>
        <end position="280"/>
    </location>
</feature>